<feature type="chain" id="PRO_5045416678" description="Right-handed parallel beta-helix repeat-containing protein" evidence="2">
    <location>
        <begin position="20"/>
        <end position="323"/>
    </location>
</feature>
<keyword evidence="4" id="KW-1185">Reference proteome</keyword>
<evidence type="ECO:0000256" key="1">
    <source>
        <dbReference type="SAM" id="MobiDB-lite"/>
    </source>
</evidence>
<accession>A0ABV8GAP2</accession>
<sequence length="323" mass="34561">MRRLLVAGVLLVSACGAGATQPQARVTVTVTASPSPSPAATFPTRTPPPIPKLTPRPVVAPDGRRCPDHPTPACTGLPPGTKLRTLEANDGPAHRVVKPNTVLDGVHVTGDLFIAADDVTIVNSQIDGAIQAEFDGKDHAYTITDSTVGPTDECQTAPAIGVADYKAERVLIRGHADGFRDSGDNITIKDSYARLCSEGTENYADGIQTFNAGKGLLLDHNTLDMRGVVNYNSPIFFNDRPNGTRDVTITNNLVMGGTYTVQLHNIHGSLVVKNNLIVDKTWEHAPMSGDCLDTIQFENNNIVTIDDDYRVTSIVRPLTCNGK</sequence>
<protein>
    <recommendedName>
        <fullName evidence="5">Right-handed parallel beta-helix repeat-containing protein</fullName>
    </recommendedName>
</protein>
<evidence type="ECO:0000313" key="4">
    <source>
        <dbReference type="Proteomes" id="UP001595851"/>
    </source>
</evidence>
<dbReference type="InterPro" id="IPR011050">
    <property type="entry name" value="Pectin_lyase_fold/virulence"/>
</dbReference>
<feature type="region of interest" description="Disordered" evidence="1">
    <location>
        <begin position="32"/>
        <end position="55"/>
    </location>
</feature>
<gene>
    <name evidence="3" type="ORF">ACFOY2_27780</name>
</gene>
<dbReference type="PROSITE" id="PS51257">
    <property type="entry name" value="PROKAR_LIPOPROTEIN"/>
    <property type="match status" value="1"/>
</dbReference>
<reference evidence="4" key="1">
    <citation type="journal article" date="2019" name="Int. J. Syst. Evol. Microbiol.">
        <title>The Global Catalogue of Microorganisms (GCM) 10K type strain sequencing project: providing services to taxonomists for standard genome sequencing and annotation.</title>
        <authorList>
            <consortium name="The Broad Institute Genomics Platform"/>
            <consortium name="The Broad Institute Genome Sequencing Center for Infectious Disease"/>
            <person name="Wu L."/>
            <person name="Ma J."/>
        </authorList>
    </citation>
    <scope>NUCLEOTIDE SEQUENCE [LARGE SCALE GENOMIC DNA]</scope>
    <source>
        <strain evidence="4">TBRC 1276</strain>
    </source>
</reference>
<dbReference type="EMBL" id="JBHSBI010000014">
    <property type="protein sequence ID" value="MFC4011058.1"/>
    <property type="molecule type" value="Genomic_DNA"/>
</dbReference>
<feature type="compositionally biased region" description="Low complexity" evidence="1">
    <location>
        <begin position="32"/>
        <end position="44"/>
    </location>
</feature>
<evidence type="ECO:0000256" key="2">
    <source>
        <dbReference type="SAM" id="SignalP"/>
    </source>
</evidence>
<organism evidence="3 4">
    <name type="scientific">Nonomuraea purpurea</name>
    <dbReference type="NCBI Taxonomy" id="1849276"/>
    <lineage>
        <taxon>Bacteria</taxon>
        <taxon>Bacillati</taxon>
        <taxon>Actinomycetota</taxon>
        <taxon>Actinomycetes</taxon>
        <taxon>Streptosporangiales</taxon>
        <taxon>Streptosporangiaceae</taxon>
        <taxon>Nonomuraea</taxon>
    </lineage>
</organism>
<dbReference type="SUPFAM" id="SSF51126">
    <property type="entry name" value="Pectin lyase-like"/>
    <property type="match status" value="1"/>
</dbReference>
<comment type="caution">
    <text evidence="3">The sequence shown here is derived from an EMBL/GenBank/DDBJ whole genome shotgun (WGS) entry which is preliminary data.</text>
</comment>
<feature type="signal peptide" evidence="2">
    <location>
        <begin position="1"/>
        <end position="19"/>
    </location>
</feature>
<name>A0ABV8GAP2_9ACTN</name>
<feature type="compositionally biased region" description="Pro residues" evidence="1">
    <location>
        <begin position="45"/>
        <end position="54"/>
    </location>
</feature>
<evidence type="ECO:0000313" key="3">
    <source>
        <dbReference type="EMBL" id="MFC4011058.1"/>
    </source>
</evidence>
<dbReference type="Proteomes" id="UP001595851">
    <property type="component" value="Unassembled WGS sequence"/>
</dbReference>
<evidence type="ECO:0008006" key="5">
    <source>
        <dbReference type="Google" id="ProtNLM"/>
    </source>
</evidence>
<proteinExistence type="predicted"/>
<dbReference type="RefSeq" id="WP_379531010.1">
    <property type="nucleotide sequence ID" value="NZ_JBHSBI010000014.1"/>
</dbReference>
<keyword evidence="2" id="KW-0732">Signal</keyword>